<organism evidence="3 4">
    <name type="scientific">Paenibacillus mucilaginosus (strain KNP414)</name>
    <dbReference type="NCBI Taxonomy" id="1036673"/>
    <lineage>
        <taxon>Bacteria</taxon>
        <taxon>Bacillati</taxon>
        <taxon>Bacillota</taxon>
        <taxon>Bacilli</taxon>
        <taxon>Bacillales</taxon>
        <taxon>Paenibacillaceae</taxon>
        <taxon>Paenibacillus</taxon>
    </lineage>
</organism>
<dbReference type="EMBL" id="CP002869">
    <property type="protein sequence ID" value="AEI43408.1"/>
    <property type="molecule type" value="Genomic_DNA"/>
</dbReference>
<evidence type="ECO:0000313" key="3">
    <source>
        <dbReference type="EMBL" id="AEI43408.1"/>
    </source>
</evidence>
<name>F8FJS7_PAEMK</name>
<reference evidence="4" key="1">
    <citation type="submission" date="2011-06" db="EMBL/GenBank/DDBJ databases">
        <title>Complete genome sequence of Paenibacillus mucilaginosus KNP414.</title>
        <authorList>
            <person name="Wang J."/>
            <person name="Hu S."/>
            <person name="Hu X."/>
            <person name="Zhang B."/>
            <person name="Dong D."/>
            <person name="Zhang S."/>
            <person name="Zhao K."/>
            <person name="Wu D."/>
        </authorList>
    </citation>
    <scope>NUCLEOTIDE SEQUENCE [LARGE SCALE GENOMIC DNA]</scope>
    <source>
        <strain evidence="4">KNP414</strain>
    </source>
</reference>
<dbReference type="PANTHER" id="PTHR21064">
    <property type="entry name" value="AMINOGLYCOSIDE PHOSPHOTRANSFERASE DOMAIN-CONTAINING PROTEIN-RELATED"/>
    <property type="match status" value="1"/>
</dbReference>
<feature type="domain" description="Aminoglycoside phosphotransferase" evidence="2">
    <location>
        <begin position="38"/>
        <end position="261"/>
    </location>
</feature>
<evidence type="ECO:0000259" key="2">
    <source>
        <dbReference type="Pfam" id="PF01636"/>
    </source>
</evidence>
<dbReference type="PATRIC" id="fig|1036673.3.peg.4498"/>
<evidence type="ECO:0000313" key="4">
    <source>
        <dbReference type="Proteomes" id="UP000006620"/>
    </source>
</evidence>
<sequence length="328" mass="38207">MLHLKYLFNNEDLARMLLEYWKYDPDSLEMFRHYRISSNAIYPFRNEGGTQLLRFAPAEEKRKEQIAAELEFIAYLRENGYEALEPVPSREGGVLIEAATPWGGYFASVFRRVPGVPIHRTNFSDEVISAHGKALGKLHRLSSRYSPSGTRRWSCFDVLDWVQAVLRAFPSEEAAAGEAARLREYFSGLPVTAGDYGLIHYDFEYDNVFFDEASGVCHAIDFDDAMYHWYAMDIEQALHSLRDYIRPECFSQKKEQFIQGYLLEYELAEDWESVLPACRRFADLYGYARVLRASSERWRHEPEWMRQLRTQLSEVLRERAAGFGKALQ</sequence>
<accession>F8FJS7</accession>
<dbReference type="KEGG" id="pms:KNP414_04883"/>
<dbReference type="PANTHER" id="PTHR21064:SF6">
    <property type="entry name" value="AMINOGLYCOSIDE PHOSPHOTRANSFERASE DOMAIN-CONTAINING PROTEIN"/>
    <property type="match status" value="1"/>
</dbReference>
<dbReference type="RefSeq" id="WP_013918561.1">
    <property type="nucleotide sequence ID" value="NC_015690.1"/>
</dbReference>
<dbReference type="GO" id="GO:0019202">
    <property type="term" value="F:amino acid kinase activity"/>
    <property type="evidence" value="ECO:0007669"/>
    <property type="project" value="TreeGrafter"/>
</dbReference>
<reference evidence="3 4" key="2">
    <citation type="journal article" date="2013" name="Genome Announc.">
        <title>Genome Sequence of Growth-Improving Paenibacillus mucilaginosus Strain KNP414.</title>
        <authorList>
            <person name="Lu J.J."/>
            <person name="Wang J.F."/>
            <person name="Hu X.F."/>
        </authorList>
    </citation>
    <scope>NUCLEOTIDE SEQUENCE [LARGE SCALE GENOMIC DNA]</scope>
    <source>
        <strain evidence="3 4">KNP414</strain>
    </source>
</reference>
<dbReference type="InterPro" id="IPR011009">
    <property type="entry name" value="Kinase-like_dom_sf"/>
</dbReference>
<dbReference type="AlphaFoldDB" id="F8FJS7"/>
<dbReference type="Proteomes" id="UP000006620">
    <property type="component" value="Chromosome"/>
</dbReference>
<dbReference type="SUPFAM" id="SSF56112">
    <property type="entry name" value="Protein kinase-like (PK-like)"/>
    <property type="match status" value="1"/>
</dbReference>
<dbReference type="InterPro" id="IPR002575">
    <property type="entry name" value="Aminoglycoside_PTrfase"/>
</dbReference>
<proteinExistence type="inferred from homology"/>
<gene>
    <name evidence="3" type="ordered locus">KNP414_04883</name>
</gene>
<dbReference type="Pfam" id="PF01636">
    <property type="entry name" value="APH"/>
    <property type="match status" value="1"/>
</dbReference>
<evidence type="ECO:0000256" key="1">
    <source>
        <dbReference type="ARBA" id="ARBA00038240"/>
    </source>
</evidence>
<dbReference type="HOGENOM" id="CLU_044821_1_1_9"/>
<protein>
    <recommendedName>
        <fullName evidence="2">Aminoglycoside phosphotransferase domain-containing protein</fullName>
    </recommendedName>
</protein>
<dbReference type="Gene3D" id="3.90.1200.10">
    <property type="match status" value="1"/>
</dbReference>
<dbReference type="InterPro" id="IPR050249">
    <property type="entry name" value="Pseudomonas-type_ThrB"/>
</dbReference>
<comment type="similarity">
    <text evidence="1">Belongs to the pseudomonas-type ThrB family.</text>
</comment>